<protein>
    <submittedName>
        <fullName evidence="4">Sugar ABC transporter substrate-binding protein</fullName>
    </submittedName>
</protein>
<feature type="signal peptide" evidence="3">
    <location>
        <begin position="1"/>
        <end position="23"/>
    </location>
</feature>
<dbReference type="RefSeq" id="WP_217776498.1">
    <property type="nucleotide sequence ID" value="NZ_JAHRWL010000001.1"/>
</dbReference>
<evidence type="ECO:0000256" key="2">
    <source>
        <dbReference type="ARBA" id="ARBA00008520"/>
    </source>
</evidence>
<proteinExistence type="inferred from homology"/>
<gene>
    <name evidence="4" type="ORF">KUH32_02550</name>
</gene>
<keyword evidence="5" id="KW-1185">Reference proteome</keyword>
<dbReference type="Proteomes" id="UP001166293">
    <property type="component" value="Unassembled WGS sequence"/>
</dbReference>
<accession>A0ABS6N3P0</accession>
<dbReference type="EMBL" id="JAHRWL010000001">
    <property type="protein sequence ID" value="MBV2358639.1"/>
    <property type="molecule type" value="Genomic_DNA"/>
</dbReference>
<dbReference type="InterPro" id="IPR050490">
    <property type="entry name" value="Bact_solute-bd_prot1"/>
</dbReference>
<feature type="chain" id="PRO_5047448593" evidence="3">
    <location>
        <begin position="24"/>
        <end position="434"/>
    </location>
</feature>
<evidence type="ECO:0000313" key="5">
    <source>
        <dbReference type="Proteomes" id="UP001166293"/>
    </source>
</evidence>
<comment type="caution">
    <text evidence="4">The sequence shown here is derived from an EMBL/GenBank/DDBJ whole genome shotgun (WGS) entry which is preliminary data.</text>
</comment>
<comment type="subcellular location">
    <subcellularLocation>
        <location evidence="1">Periplasm</location>
    </subcellularLocation>
</comment>
<sequence length="434" mass="46811">MYLKNALRAATAFALVTGAAAQAETITIATVNNGDMIRMQGYTDDFTAKTGHTVEWVTLEENVLRQRVTTDITTKGGQFDIMTIGMYETPIWGANGWLVPLDGLSAEYDVDDILPAMAAGLSHDGTLYAAPFYGESSMIMYRTDLMEKAGLEMPDSPTWEFIREAAAAMTDRANEVNGICLRGKAGWGEGGAFINTMANSFGARVFDEDWNAQLDSEAWANTLNFFVEMMSESGPPGYATNGFNENLSLFQQGKCGMWIDATVAASFVTNPNDSTVADSVGFALAPNTGLGKNANWLWAWALAIPAGTAKADAAKQFIEWATSKEYIELVAANEGWANVPPGARTSLYENPEYQAVPFAQKTLDSILSADPQNPTVDPVPYVGIQFAAIPEWAGFWTEVSQEFSAAYAGQQTVEEALAKAQAIANEAVEAAGYK</sequence>
<dbReference type="PANTHER" id="PTHR43649:SF12">
    <property type="entry name" value="DIACETYLCHITOBIOSE BINDING PROTEIN DASA"/>
    <property type="match status" value="1"/>
</dbReference>
<name>A0ABS6N3P0_9RHOB</name>
<dbReference type="CDD" id="cd13585">
    <property type="entry name" value="PBP2_TMBP_like"/>
    <property type="match status" value="1"/>
</dbReference>
<dbReference type="InterPro" id="IPR006059">
    <property type="entry name" value="SBP"/>
</dbReference>
<evidence type="ECO:0000256" key="3">
    <source>
        <dbReference type="SAM" id="SignalP"/>
    </source>
</evidence>
<organism evidence="4 5">
    <name type="scientific">Thalassococcus arenae</name>
    <dbReference type="NCBI Taxonomy" id="2851652"/>
    <lineage>
        <taxon>Bacteria</taxon>
        <taxon>Pseudomonadati</taxon>
        <taxon>Pseudomonadota</taxon>
        <taxon>Alphaproteobacteria</taxon>
        <taxon>Rhodobacterales</taxon>
        <taxon>Roseobacteraceae</taxon>
        <taxon>Thalassococcus</taxon>
    </lineage>
</organism>
<dbReference type="PANTHER" id="PTHR43649">
    <property type="entry name" value="ARABINOSE-BINDING PROTEIN-RELATED"/>
    <property type="match status" value="1"/>
</dbReference>
<comment type="similarity">
    <text evidence="2">Belongs to the bacterial solute-binding protein 1 family.</text>
</comment>
<keyword evidence="3" id="KW-0732">Signal</keyword>
<reference evidence="4" key="1">
    <citation type="submission" date="2021-06" db="EMBL/GenBank/DDBJ databases">
        <title>Thalassococcus sp. CAU 1522 isolated from sea sand, Republic of Korea.</title>
        <authorList>
            <person name="Kim W."/>
        </authorList>
    </citation>
    <scope>NUCLEOTIDE SEQUENCE</scope>
    <source>
        <strain evidence="4">CAU 1522</strain>
    </source>
</reference>
<evidence type="ECO:0000313" key="4">
    <source>
        <dbReference type="EMBL" id="MBV2358639.1"/>
    </source>
</evidence>
<evidence type="ECO:0000256" key="1">
    <source>
        <dbReference type="ARBA" id="ARBA00004418"/>
    </source>
</evidence>
<dbReference type="Pfam" id="PF01547">
    <property type="entry name" value="SBP_bac_1"/>
    <property type="match status" value="1"/>
</dbReference>